<keyword evidence="2" id="KW-0540">Nuclease</keyword>
<dbReference type="RefSeq" id="WP_015320209.1">
    <property type="nucleotide sequence ID" value="NC_019974.1"/>
</dbReference>
<dbReference type="eggNOG" id="arCOG00802">
    <property type="taxonomic scope" value="Archaea"/>
</dbReference>
<evidence type="ECO:0000256" key="3">
    <source>
        <dbReference type="ARBA" id="ARBA00022741"/>
    </source>
</evidence>
<reference evidence="19 20" key="1">
    <citation type="submission" date="2012-11" db="EMBL/GenBank/DDBJ databases">
        <title>FINISHED of Natronococcus occultus SP4, DSM 3396.</title>
        <authorList>
            <consortium name="DOE Joint Genome Institute"/>
            <person name="Eisen J."/>
            <person name="Huntemann M."/>
            <person name="Wei C.-L."/>
            <person name="Han J."/>
            <person name="Detter J.C."/>
            <person name="Han C."/>
            <person name="Tapia R."/>
            <person name="Chen A."/>
            <person name="Kyrpides N."/>
            <person name="Mavromatis K."/>
            <person name="Markowitz V."/>
            <person name="Szeto E."/>
            <person name="Ivanova N."/>
            <person name="Mikhailova N."/>
            <person name="Ovchinnikova G."/>
            <person name="Pagani I."/>
            <person name="Pati A."/>
            <person name="Goodwin L."/>
            <person name="Nordberg H.P."/>
            <person name="Cantor M.N."/>
            <person name="Hua S.X."/>
            <person name="Woyke T."/>
            <person name="Eisen J."/>
            <person name="Klenk H.-P."/>
            <person name="Klenk H.-P."/>
        </authorList>
    </citation>
    <scope>NUCLEOTIDE SEQUENCE [LARGE SCALE GENOMIC DNA]</scope>
    <source>
        <strain evidence="19 20">SP4</strain>
    </source>
</reference>
<dbReference type="GO" id="GO:0003677">
    <property type="term" value="F:DNA binding"/>
    <property type="evidence" value="ECO:0007669"/>
    <property type="project" value="UniProtKB-KW"/>
</dbReference>
<comment type="similarity">
    <text evidence="1">Belongs to the helicase family. UvrD subfamily.</text>
</comment>
<keyword evidence="7 19" id="KW-0269">Exonuclease</keyword>
<dbReference type="SUPFAM" id="SSF52540">
    <property type="entry name" value="P-loop containing nucleoside triphosphate hydrolases"/>
    <property type="match status" value="1"/>
</dbReference>
<feature type="domain" description="UvrD-like helicase C-terminal" evidence="18">
    <location>
        <begin position="430"/>
        <end position="712"/>
    </location>
</feature>
<dbReference type="HOGENOM" id="CLU_268118_0_0_2"/>
<dbReference type="InterPro" id="IPR038726">
    <property type="entry name" value="PDDEXK_AddAB-type"/>
</dbReference>
<evidence type="ECO:0000256" key="15">
    <source>
        <dbReference type="PROSITE-ProRule" id="PRU00560"/>
    </source>
</evidence>
<dbReference type="GO" id="GO:0004527">
    <property type="term" value="F:exonuclease activity"/>
    <property type="evidence" value="ECO:0007669"/>
    <property type="project" value="UniProtKB-KW"/>
</dbReference>
<gene>
    <name evidence="19" type="ORF">Natoc_0906</name>
</gene>
<dbReference type="Pfam" id="PF12705">
    <property type="entry name" value="PDDEXK_1"/>
    <property type="match status" value="1"/>
</dbReference>
<sequence length="1159" mass="128959">MTVTDRNGAESGPSGLEPTSATEADAEDVVPKGNQPAVIEATGGAHKVEAVAGSGKTTTMVLRLEEEIRERDTAPNRLLVLTFANEAAHAVREKLRDVLGPEDAFDVDVYTYHSFSYRLLREYAYYIGVSPEFELVTDEDRPQLIESVYDEIDVSFVAPGSPANGGTHEGTFRSLKGFIEAMRREDVAPDEIRAYLPSDEELRELLSLVDSLGRMASDLVDVDANDLMWDAEALADRCERLAIVYGAKADEFDGAGRVQSAVSDHLNAMCETATALAEYLHTADDLEWQEYKLPQAIFGDDTGGGLGAVSQTPMGRLENYVHMLRRSRAFVGAYEAYLAELDARDAFDYDELIHRTVELLRDEDVRDDVLSEWDAVYCDEFQDTDESQLRLVEELRDELEIMVVGDSDQAIHEWRGQDPENMSNLPDSFEEIDLETNFRSRQPILDLATTIDSAKDEIEAHRDPAPPNVFKVNSEGIGTAEQVSTSISHLLTGRFEDVPARELSDVAVLVRRNEDVRRIAAQLDRDSVPYALSNETTEGLGQGVRTVLSYFRILVSPEDDVSWQRVLLHLYRVPEADVDALLAAGETVPEGYDAVRESALAAPDRVAEAIAEYERLGDVATTHSISELYRHFKRETRVEWFLRETDREALHNVDRLISSFSDSPVQSGLSEEFVGYLERQAHLLSTDDGAATETGSQSEDAVDIMTIHQAKGLDFDTVLLPYLTEEEFGHITLANYQRKLYGYDVLVEDVKGELSDPLRADCSDDQIAEEWRILHVALTRAKEHLFLFGNDASDDDPAPAMLDAQLPGAESETPIEWSSEGPRMRVWEALMDGYDAIEAETPDAVRDYTDVVNRGVDEDPGTITYYQRELSTAEALETLLEFADDVAAGTLADEAASSQFADAPLGERVARELARQHSHTSLEAARACERKHVLDHVVGAFPDPRTDSEAEVTRADVGTLFHDVAELAYWRGYDGPAEWKEACRWLARSDDRSAALEPALECIDRYFETEAAAWPVVVAELPIELDGLAVDGDVTGYVDSVREHPDGGLVVLDYKATRARKSIEESHQLQLYVRACQERFDEPVTHAGYVYVGEAGPDTQLFEAAELAKMWESLLEDVRSAERSAFENYTPGPHCEYCSHRSLGCAPDEFADADDHSLR</sequence>
<evidence type="ECO:0000259" key="17">
    <source>
        <dbReference type="PROSITE" id="PS51198"/>
    </source>
</evidence>
<keyword evidence="6 15" id="KW-0347">Helicase</keyword>
<dbReference type="GeneID" id="14402020"/>
<feature type="region of interest" description="Disordered" evidence="16">
    <location>
        <begin position="1"/>
        <end position="30"/>
    </location>
</feature>
<dbReference type="OrthoDB" id="203178at2157"/>
<evidence type="ECO:0000256" key="2">
    <source>
        <dbReference type="ARBA" id="ARBA00022722"/>
    </source>
</evidence>
<dbReference type="KEGG" id="nou:Natoc_0906"/>
<dbReference type="InterPro" id="IPR011335">
    <property type="entry name" value="Restrct_endonuc-II-like"/>
</dbReference>
<dbReference type="Proteomes" id="UP000010878">
    <property type="component" value="Chromosome"/>
</dbReference>
<dbReference type="Gene3D" id="1.10.10.160">
    <property type="match status" value="1"/>
</dbReference>
<keyword evidence="10" id="KW-0234">DNA repair</keyword>
<name>L0JWR9_9EURY</name>
<accession>L0JWR9</accession>
<keyword evidence="4" id="KW-0227">DNA damage</keyword>
<evidence type="ECO:0000256" key="10">
    <source>
        <dbReference type="ARBA" id="ARBA00023204"/>
    </source>
</evidence>
<dbReference type="GO" id="GO:0043138">
    <property type="term" value="F:3'-5' DNA helicase activity"/>
    <property type="evidence" value="ECO:0007669"/>
    <property type="project" value="UniProtKB-EC"/>
</dbReference>
<dbReference type="eggNOG" id="arCOG00787">
    <property type="taxonomic scope" value="Archaea"/>
</dbReference>
<evidence type="ECO:0000256" key="9">
    <source>
        <dbReference type="ARBA" id="ARBA00023125"/>
    </source>
</evidence>
<evidence type="ECO:0000256" key="12">
    <source>
        <dbReference type="ARBA" id="ARBA00034617"/>
    </source>
</evidence>
<dbReference type="EMBL" id="CP003929">
    <property type="protein sequence ID" value="AGB36755.1"/>
    <property type="molecule type" value="Genomic_DNA"/>
</dbReference>
<evidence type="ECO:0000256" key="8">
    <source>
        <dbReference type="ARBA" id="ARBA00022840"/>
    </source>
</evidence>
<dbReference type="InterPro" id="IPR013986">
    <property type="entry name" value="DExx_box_DNA_helicase_dom_sf"/>
</dbReference>
<dbReference type="GO" id="GO:0005524">
    <property type="term" value="F:ATP binding"/>
    <property type="evidence" value="ECO:0007669"/>
    <property type="project" value="UniProtKB-UniRule"/>
</dbReference>
<dbReference type="Gene3D" id="3.40.50.300">
    <property type="entry name" value="P-loop containing nucleotide triphosphate hydrolases"/>
    <property type="match status" value="3"/>
</dbReference>
<evidence type="ECO:0000256" key="5">
    <source>
        <dbReference type="ARBA" id="ARBA00022801"/>
    </source>
</evidence>
<evidence type="ECO:0000256" key="4">
    <source>
        <dbReference type="ARBA" id="ARBA00022763"/>
    </source>
</evidence>
<evidence type="ECO:0000256" key="6">
    <source>
        <dbReference type="ARBA" id="ARBA00022806"/>
    </source>
</evidence>
<dbReference type="PROSITE" id="PS51198">
    <property type="entry name" value="UVRD_HELICASE_ATP_BIND"/>
    <property type="match status" value="1"/>
</dbReference>
<keyword evidence="8 15" id="KW-0067">ATP-binding</keyword>
<organism evidence="19 20">
    <name type="scientific">Natronococcus occultus SP4</name>
    <dbReference type="NCBI Taxonomy" id="694430"/>
    <lineage>
        <taxon>Archaea</taxon>
        <taxon>Methanobacteriati</taxon>
        <taxon>Methanobacteriota</taxon>
        <taxon>Stenosarchaea group</taxon>
        <taxon>Halobacteria</taxon>
        <taxon>Halobacteriales</taxon>
        <taxon>Natrialbaceae</taxon>
        <taxon>Natronococcus</taxon>
    </lineage>
</organism>
<dbReference type="PANTHER" id="PTHR11070:SF2">
    <property type="entry name" value="ATP-DEPENDENT DNA HELICASE SRS2"/>
    <property type="match status" value="1"/>
</dbReference>
<evidence type="ECO:0000256" key="16">
    <source>
        <dbReference type="SAM" id="MobiDB-lite"/>
    </source>
</evidence>
<dbReference type="PANTHER" id="PTHR11070">
    <property type="entry name" value="UVRD / RECB / PCRA DNA HELICASE FAMILY MEMBER"/>
    <property type="match status" value="1"/>
</dbReference>
<dbReference type="InterPro" id="IPR011604">
    <property type="entry name" value="PDDEXK-like_dom_sf"/>
</dbReference>
<dbReference type="InterPro" id="IPR027417">
    <property type="entry name" value="P-loop_NTPase"/>
</dbReference>
<dbReference type="Pfam" id="PF13361">
    <property type="entry name" value="UvrD_C"/>
    <property type="match status" value="1"/>
</dbReference>
<dbReference type="AlphaFoldDB" id="L0JWR9"/>
<keyword evidence="5 15" id="KW-0378">Hydrolase</keyword>
<keyword evidence="20" id="KW-1185">Reference proteome</keyword>
<dbReference type="Pfam" id="PF00580">
    <property type="entry name" value="UvrD-helicase"/>
    <property type="match status" value="2"/>
</dbReference>
<dbReference type="InterPro" id="IPR014017">
    <property type="entry name" value="DNA_helicase_UvrD-like_C"/>
</dbReference>
<evidence type="ECO:0000313" key="20">
    <source>
        <dbReference type="Proteomes" id="UP000010878"/>
    </source>
</evidence>
<dbReference type="SUPFAM" id="SSF52980">
    <property type="entry name" value="Restriction endonuclease-like"/>
    <property type="match status" value="1"/>
</dbReference>
<keyword evidence="9" id="KW-0238">DNA-binding</keyword>
<evidence type="ECO:0000256" key="7">
    <source>
        <dbReference type="ARBA" id="ARBA00022839"/>
    </source>
</evidence>
<evidence type="ECO:0000259" key="18">
    <source>
        <dbReference type="PROSITE" id="PS51217"/>
    </source>
</evidence>
<evidence type="ECO:0000256" key="1">
    <source>
        <dbReference type="ARBA" id="ARBA00009922"/>
    </source>
</evidence>
<evidence type="ECO:0000256" key="11">
    <source>
        <dbReference type="ARBA" id="ARBA00023235"/>
    </source>
</evidence>
<proteinExistence type="inferred from homology"/>
<dbReference type="PROSITE" id="PS51217">
    <property type="entry name" value="UVRD_HELICASE_CTER"/>
    <property type="match status" value="1"/>
</dbReference>
<dbReference type="EC" id="5.6.2.4" evidence="13"/>
<feature type="domain" description="UvrD-like helicase ATP-binding" evidence="17">
    <location>
        <begin position="29"/>
        <end position="441"/>
    </location>
</feature>
<dbReference type="GO" id="GO:0000725">
    <property type="term" value="P:recombinational repair"/>
    <property type="evidence" value="ECO:0007669"/>
    <property type="project" value="TreeGrafter"/>
</dbReference>
<dbReference type="InterPro" id="IPR014016">
    <property type="entry name" value="UvrD-like_ATP-bd"/>
</dbReference>
<feature type="binding site" evidence="15">
    <location>
        <begin position="50"/>
        <end position="57"/>
    </location>
    <ligand>
        <name>ATP</name>
        <dbReference type="ChEBI" id="CHEBI:30616"/>
    </ligand>
</feature>
<evidence type="ECO:0000256" key="14">
    <source>
        <dbReference type="ARBA" id="ARBA00048988"/>
    </source>
</evidence>
<keyword evidence="3 15" id="KW-0547">Nucleotide-binding</keyword>
<dbReference type="Gene3D" id="3.90.320.10">
    <property type="match status" value="1"/>
</dbReference>
<comment type="catalytic activity">
    <reaction evidence="12">
        <text>Couples ATP hydrolysis with the unwinding of duplex DNA by translocating in the 3'-5' direction.</text>
        <dbReference type="EC" id="5.6.2.4"/>
    </reaction>
</comment>
<dbReference type="InterPro" id="IPR000212">
    <property type="entry name" value="DNA_helicase_UvrD/REP"/>
</dbReference>
<dbReference type="Gene3D" id="1.10.486.10">
    <property type="entry name" value="PCRA, domain 4"/>
    <property type="match status" value="1"/>
</dbReference>
<evidence type="ECO:0000256" key="13">
    <source>
        <dbReference type="ARBA" id="ARBA00034808"/>
    </source>
</evidence>
<protein>
    <recommendedName>
        <fullName evidence="13">DNA 3'-5' helicase</fullName>
        <ecNumber evidence="13">5.6.2.4</ecNumber>
    </recommendedName>
</protein>
<evidence type="ECO:0000313" key="19">
    <source>
        <dbReference type="EMBL" id="AGB36755.1"/>
    </source>
</evidence>
<keyword evidence="11" id="KW-0413">Isomerase</keyword>
<comment type="catalytic activity">
    <reaction evidence="14">
        <text>ATP + H2O = ADP + phosphate + H(+)</text>
        <dbReference type="Rhea" id="RHEA:13065"/>
        <dbReference type="ChEBI" id="CHEBI:15377"/>
        <dbReference type="ChEBI" id="CHEBI:15378"/>
        <dbReference type="ChEBI" id="CHEBI:30616"/>
        <dbReference type="ChEBI" id="CHEBI:43474"/>
        <dbReference type="ChEBI" id="CHEBI:456216"/>
        <dbReference type="EC" id="5.6.2.4"/>
    </reaction>
</comment>
<dbReference type="STRING" id="694430.Natoc_0906"/>